<organism evidence="2 3">
    <name type="scientific">Microbacterium yannicii</name>
    <dbReference type="NCBI Taxonomy" id="671622"/>
    <lineage>
        <taxon>Bacteria</taxon>
        <taxon>Bacillati</taxon>
        <taxon>Actinomycetota</taxon>
        <taxon>Actinomycetes</taxon>
        <taxon>Micrococcales</taxon>
        <taxon>Microbacteriaceae</taxon>
        <taxon>Microbacterium</taxon>
    </lineage>
</organism>
<gene>
    <name evidence="2" type="ORF">GCM10025760_24040</name>
</gene>
<dbReference type="Proteomes" id="UP001501407">
    <property type="component" value="Unassembled WGS sequence"/>
</dbReference>
<dbReference type="InterPro" id="IPR036390">
    <property type="entry name" value="WH_DNA-bd_sf"/>
</dbReference>
<evidence type="ECO:0000313" key="2">
    <source>
        <dbReference type="EMBL" id="GAA5093615.1"/>
    </source>
</evidence>
<reference evidence="3" key="1">
    <citation type="journal article" date="2019" name="Int. J. Syst. Evol. Microbiol.">
        <title>The Global Catalogue of Microorganisms (GCM) 10K type strain sequencing project: providing services to taxonomists for standard genome sequencing and annotation.</title>
        <authorList>
            <consortium name="The Broad Institute Genomics Platform"/>
            <consortium name="The Broad Institute Genome Sequencing Center for Infectious Disease"/>
            <person name="Wu L."/>
            <person name="Ma J."/>
        </authorList>
    </citation>
    <scope>NUCLEOTIDE SEQUENCE [LARGE SCALE GENOMIC DNA]</scope>
    <source>
        <strain evidence="3">JCM 18959</strain>
    </source>
</reference>
<dbReference type="CDD" id="cd05403">
    <property type="entry name" value="NT_KNTase_like"/>
    <property type="match status" value="1"/>
</dbReference>
<sequence>MEIQRPLAVVTNGVDGDVLRVLASTAAEYSVPRLHELIPERSIVGIRGSVERLTEQGIVQRRTVGRRHAYALNDEHLAAHAIRELADLKSALLSRLGRHVDGWTEPPVFGAIFGSAARGEMRPDSDLDILLVRRDDTSDDDWGRNLVGLTRAATAWTGNDARIVDLAIEDLADASTEPLLRGVVAEGIAFTSDADWLRRTLRKNGRR</sequence>
<dbReference type="RefSeq" id="WP_194414479.1">
    <property type="nucleotide sequence ID" value="NZ_BAABKZ010000002.1"/>
</dbReference>
<protein>
    <recommendedName>
        <fullName evidence="1">Polymerase nucleotidyl transferase domain-containing protein</fullName>
    </recommendedName>
</protein>
<dbReference type="SUPFAM" id="SSF81301">
    <property type="entry name" value="Nucleotidyltransferase"/>
    <property type="match status" value="1"/>
</dbReference>
<evidence type="ECO:0000259" key="1">
    <source>
        <dbReference type="Pfam" id="PF01909"/>
    </source>
</evidence>
<comment type="caution">
    <text evidence="2">The sequence shown here is derived from an EMBL/GenBank/DDBJ whole genome shotgun (WGS) entry which is preliminary data.</text>
</comment>
<evidence type="ECO:0000313" key="3">
    <source>
        <dbReference type="Proteomes" id="UP001501407"/>
    </source>
</evidence>
<dbReference type="SUPFAM" id="SSF46785">
    <property type="entry name" value="Winged helix' DNA-binding domain"/>
    <property type="match status" value="1"/>
</dbReference>
<dbReference type="InterPro" id="IPR043519">
    <property type="entry name" value="NT_sf"/>
</dbReference>
<dbReference type="Gene3D" id="3.30.460.10">
    <property type="entry name" value="Beta Polymerase, domain 2"/>
    <property type="match status" value="1"/>
</dbReference>
<proteinExistence type="predicted"/>
<dbReference type="EMBL" id="BAABKZ010000002">
    <property type="protein sequence ID" value="GAA5093615.1"/>
    <property type="molecule type" value="Genomic_DNA"/>
</dbReference>
<dbReference type="Pfam" id="PF01909">
    <property type="entry name" value="NTP_transf_2"/>
    <property type="match status" value="1"/>
</dbReference>
<feature type="domain" description="Polymerase nucleotidyl transferase" evidence="1">
    <location>
        <begin position="111"/>
        <end position="140"/>
    </location>
</feature>
<accession>A0ABP9MG26</accession>
<keyword evidence="3" id="KW-1185">Reference proteome</keyword>
<name>A0ABP9MG26_9MICO</name>
<dbReference type="InterPro" id="IPR002934">
    <property type="entry name" value="Polymerase_NTP_transf_dom"/>
</dbReference>